<organism evidence="5">
    <name type="scientific">marine metagenome</name>
    <dbReference type="NCBI Taxonomy" id="408172"/>
    <lineage>
        <taxon>unclassified sequences</taxon>
        <taxon>metagenomes</taxon>
        <taxon>ecological metagenomes</taxon>
    </lineage>
</organism>
<proteinExistence type="predicted"/>
<dbReference type="Gene3D" id="3.40.50.12780">
    <property type="entry name" value="N-terminal domain of ligase-like"/>
    <property type="match status" value="1"/>
</dbReference>
<keyword evidence="1" id="KW-0547">Nucleotide-binding</keyword>
<dbReference type="AlphaFoldDB" id="A0A381YQ14"/>
<name>A0A381YQ14_9ZZZZ</name>
<evidence type="ECO:0000259" key="4">
    <source>
        <dbReference type="Pfam" id="PF00501"/>
    </source>
</evidence>
<sequence>MIDELFDFPFYKWEEKLKNKPFLKQPFGDLWENYTWEQVGNMARKLSTGLKSMGLPEKSHIGLVSKNCREWIIADLAISMSGHISVPFFPTLKSYEIEKLLDFGDVSALFVGKLENWEEMKKGVRDDMPIIAFPHYKDHSKVSEGKQWYDFVNEFDPQTEDFKPKLKDIWTIIFTSGTTGDPKGVVLTYETLYNTKRITEDGNPLKVDFSGNNDFISYMPLNHIFERVVIEHSAFRFGGTISFVESLETFGQNLNDVKPTAFQGVPRIYSKFQEKILMKMSQKKLTILLKIPIISYIIKKKLRAALGMSRVRSLVTGAAAMPLELLDWYKSIGIYITNGYGMTENCATCTNLNPYQPLGRGSVGKATSGVDLKISEQGEILMKGPFTLTCYYKNEEITKETLRDGWLYTGDKGYIDDDGFLYITGRVKDMFKTSKGKYIEPGVLEAYFGNINEFSQLCVVGLSCDQPLLLAVPSELAIKNKESVSEKLAKVLEEVNEKLDNYKKISKIILVKEDWVPENGMTTPTLKIKRAKIDEKFSDKYAEWEKSEKTVIWEQV</sequence>
<dbReference type="GO" id="GO:0005524">
    <property type="term" value="F:ATP binding"/>
    <property type="evidence" value="ECO:0007669"/>
    <property type="project" value="UniProtKB-KW"/>
</dbReference>
<dbReference type="InterPro" id="IPR020845">
    <property type="entry name" value="AMP-binding_CS"/>
</dbReference>
<protein>
    <recommendedName>
        <fullName evidence="4">AMP-dependent synthetase/ligase domain-containing protein</fullName>
    </recommendedName>
</protein>
<dbReference type="SUPFAM" id="SSF56801">
    <property type="entry name" value="Acetyl-CoA synthetase-like"/>
    <property type="match status" value="1"/>
</dbReference>
<evidence type="ECO:0000256" key="1">
    <source>
        <dbReference type="ARBA" id="ARBA00022741"/>
    </source>
</evidence>
<evidence type="ECO:0000256" key="2">
    <source>
        <dbReference type="ARBA" id="ARBA00022840"/>
    </source>
</evidence>
<dbReference type="Pfam" id="PF00501">
    <property type="entry name" value="AMP-binding"/>
    <property type="match status" value="1"/>
</dbReference>
<feature type="coiled-coil region" evidence="3">
    <location>
        <begin position="478"/>
        <end position="505"/>
    </location>
</feature>
<reference evidence="5" key="1">
    <citation type="submission" date="2018-05" db="EMBL/GenBank/DDBJ databases">
        <authorList>
            <person name="Lanie J.A."/>
            <person name="Ng W.-L."/>
            <person name="Kazmierczak K.M."/>
            <person name="Andrzejewski T.M."/>
            <person name="Davidsen T.M."/>
            <person name="Wayne K.J."/>
            <person name="Tettelin H."/>
            <person name="Glass J.I."/>
            <person name="Rusch D."/>
            <person name="Podicherti R."/>
            <person name="Tsui H.-C.T."/>
            <person name="Winkler M.E."/>
        </authorList>
    </citation>
    <scope>NUCLEOTIDE SEQUENCE</scope>
</reference>
<dbReference type="InterPro" id="IPR042099">
    <property type="entry name" value="ANL_N_sf"/>
</dbReference>
<dbReference type="PANTHER" id="PTHR43272">
    <property type="entry name" value="LONG-CHAIN-FATTY-ACID--COA LIGASE"/>
    <property type="match status" value="1"/>
</dbReference>
<dbReference type="PROSITE" id="PS00455">
    <property type="entry name" value="AMP_BINDING"/>
    <property type="match status" value="1"/>
</dbReference>
<dbReference type="PANTHER" id="PTHR43272:SF33">
    <property type="entry name" value="AMP-BINDING DOMAIN-CONTAINING PROTEIN-RELATED"/>
    <property type="match status" value="1"/>
</dbReference>
<evidence type="ECO:0000313" key="5">
    <source>
        <dbReference type="EMBL" id="SVA78623.1"/>
    </source>
</evidence>
<dbReference type="EMBL" id="UINC01018669">
    <property type="protein sequence ID" value="SVA78623.1"/>
    <property type="molecule type" value="Genomic_DNA"/>
</dbReference>
<feature type="domain" description="AMP-dependent synthetase/ligase" evidence="4">
    <location>
        <begin position="13"/>
        <end position="392"/>
    </location>
</feature>
<gene>
    <name evidence="5" type="ORF">METZ01_LOCUS131477</name>
</gene>
<evidence type="ECO:0000256" key="3">
    <source>
        <dbReference type="SAM" id="Coils"/>
    </source>
</evidence>
<dbReference type="Pfam" id="PF23562">
    <property type="entry name" value="AMP-binding_C_3"/>
    <property type="match status" value="1"/>
</dbReference>
<dbReference type="GO" id="GO:0016020">
    <property type="term" value="C:membrane"/>
    <property type="evidence" value="ECO:0007669"/>
    <property type="project" value="TreeGrafter"/>
</dbReference>
<dbReference type="GO" id="GO:0004467">
    <property type="term" value="F:long-chain fatty acid-CoA ligase activity"/>
    <property type="evidence" value="ECO:0007669"/>
    <property type="project" value="TreeGrafter"/>
</dbReference>
<accession>A0A381YQ14</accession>
<keyword evidence="2" id="KW-0067">ATP-binding</keyword>
<dbReference type="InterPro" id="IPR000873">
    <property type="entry name" value="AMP-dep_synth/lig_dom"/>
</dbReference>
<keyword evidence="3" id="KW-0175">Coiled coil</keyword>